<proteinExistence type="predicted"/>
<sequence>MDLTQAVPAPTSRDRAHIQLIDGTILYGLPATDRGPWPPPATTGGPGPPARLPTICHSASTFFERHPKSLSAPVAMPSASGGKFTGSGGWEGLQLTEQRKLLLHPRRDFCLTCPCRSQLTSEEAGCLRGDIWSGCGRETGYVSEIAPVCELTGLTNSSSNQWRRLGFGVHQSSNISDTWLSSPPSNSRPSCGSLIFSSFFRSGSDSDAPPPSGRLNDGGAGLSVWDETKLLERPFYKHEEERCSGSEEEEEQEEEEDDLSEFDGMTLEEILTVFLETVRETTDAMDKILDMGTAEGTSFSSL</sequence>
<dbReference type="Proteomes" id="UP000803844">
    <property type="component" value="Unassembled WGS sequence"/>
</dbReference>
<feature type="compositionally biased region" description="Basic and acidic residues" evidence="1">
    <location>
        <begin position="236"/>
        <end position="245"/>
    </location>
</feature>
<dbReference type="EMBL" id="MU032347">
    <property type="protein sequence ID" value="KAF3766388.1"/>
    <property type="molecule type" value="Genomic_DNA"/>
</dbReference>
<feature type="compositionally biased region" description="Acidic residues" evidence="1">
    <location>
        <begin position="246"/>
        <end position="261"/>
    </location>
</feature>
<organism evidence="2 3">
    <name type="scientific">Cryphonectria parasitica (strain ATCC 38755 / EP155)</name>
    <dbReference type="NCBI Taxonomy" id="660469"/>
    <lineage>
        <taxon>Eukaryota</taxon>
        <taxon>Fungi</taxon>
        <taxon>Dikarya</taxon>
        <taxon>Ascomycota</taxon>
        <taxon>Pezizomycotina</taxon>
        <taxon>Sordariomycetes</taxon>
        <taxon>Sordariomycetidae</taxon>
        <taxon>Diaporthales</taxon>
        <taxon>Cryphonectriaceae</taxon>
        <taxon>Cryphonectria-Endothia species complex</taxon>
        <taxon>Cryphonectria</taxon>
    </lineage>
</organism>
<name>A0A9P4Y4H3_CRYP1</name>
<gene>
    <name evidence="2" type="ORF">M406DRAFT_68736</name>
</gene>
<keyword evidence="3" id="KW-1185">Reference proteome</keyword>
<evidence type="ECO:0000313" key="2">
    <source>
        <dbReference type="EMBL" id="KAF3766388.1"/>
    </source>
</evidence>
<evidence type="ECO:0000313" key="3">
    <source>
        <dbReference type="Proteomes" id="UP000803844"/>
    </source>
</evidence>
<accession>A0A9P4Y4H3</accession>
<comment type="caution">
    <text evidence="2">The sequence shown here is derived from an EMBL/GenBank/DDBJ whole genome shotgun (WGS) entry which is preliminary data.</text>
</comment>
<dbReference type="AlphaFoldDB" id="A0A9P4Y4H3"/>
<protein>
    <submittedName>
        <fullName evidence="2">Uncharacterized protein</fullName>
    </submittedName>
</protein>
<dbReference type="RefSeq" id="XP_040777349.1">
    <property type="nucleotide sequence ID" value="XM_040925193.1"/>
</dbReference>
<feature type="region of interest" description="Disordered" evidence="1">
    <location>
        <begin position="236"/>
        <end position="264"/>
    </location>
</feature>
<reference evidence="2" key="1">
    <citation type="journal article" date="2020" name="Phytopathology">
        <title>Genome sequence of the chestnut blight fungus Cryphonectria parasitica EP155: A fundamental resource for an archetypical invasive plant pathogen.</title>
        <authorList>
            <person name="Crouch J.A."/>
            <person name="Dawe A."/>
            <person name="Aerts A."/>
            <person name="Barry K."/>
            <person name="Churchill A.C.L."/>
            <person name="Grimwood J."/>
            <person name="Hillman B."/>
            <person name="Milgroom M.G."/>
            <person name="Pangilinan J."/>
            <person name="Smith M."/>
            <person name="Salamov A."/>
            <person name="Schmutz J."/>
            <person name="Yadav J."/>
            <person name="Grigoriev I.V."/>
            <person name="Nuss D."/>
        </authorList>
    </citation>
    <scope>NUCLEOTIDE SEQUENCE</scope>
    <source>
        <strain evidence="2">EP155</strain>
    </source>
</reference>
<dbReference type="GeneID" id="63842322"/>
<evidence type="ECO:0000256" key="1">
    <source>
        <dbReference type="SAM" id="MobiDB-lite"/>
    </source>
</evidence>